<feature type="transmembrane region" description="Helical" evidence="1">
    <location>
        <begin position="118"/>
        <end position="137"/>
    </location>
</feature>
<keyword evidence="4" id="KW-1185">Reference proteome</keyword>
<feature type="transmembrane region" description="Helical" evidence="1">
    <location>
        <begin position="86"/>
        <end position="106"/>
    </location>
</feature>
<dbReference type="AlphaFoldDB" id="A0A4R0RSS4"/>
<protein>
    <recommendedName>
        <fullName evidence="2">DUF6533 domain-containing protein</fullName>
    </recommendedName>
</protein>
<name>A0A4R0RSS4_9APHY</name>
<dbReference type="Proteomes" id="UP000292702">
    <property type="component" value="Unassembled WGS sequence"/>
</dbReference>
<proteinExistence type="predicted"/>
<dbReference type="OrthoDB" id="3350812at2759"/>
<dbReference type="InterPro" id="IPR045340">
    <property type="entry name" value="DUF6533"/>
</dbReference>
<organism evidence="3 4">
    <name type="scientific">Steccherinum ochraceum</name>
    <dbReference type="NCBI Taxonomy" id="92696"/>
    <lineage>
        <taxon>Eukaryota</taxon>
        <taxon>Fungi</taxon>
        <taxon>Dikarya</taxon>
        <taxon>Basidiomycota</taxon>
        <taxon>Agaricomycotina</taxon>
        <taxon>Agaricomycetes</taxon>
        <taxon>Polyporales</taxon>
        <taxon>Steccherinaceae</taxon>
        <taxon>Steccherinum</taxon>
    </lineage>
</organism>
<keyword evidence="1" id="KW-1133">Transmembrane helix</keyword>
<feature type="transmembrane region" description="Helical" evidence="1">
    <location>
        <begin position="158"/>
        <end position="191"/>
    </location>
</feature>
<accession>A0A4R0RSS4</accession>
<feature type="domain" description="DUF6533" evidence="2">
    <location>
        <begin position="21"/>
        <end position="64"/>
    </location>
</feature>
<feature type="transmembrane region" description="Helical" evidence="1">
    <location>
        <begin position="211"/>
        <end position="231"/>
    </location>
</feature>
<dbReference type="Pfam" id="PF20151">
    <property type="entry name" value="DUF6533"/>
    <property type="match status" value="1"/>
</dbReference>
<comment type="caution">
    <text evidence="3">The sequence shown here is derived from an EMBL/GenBank/DDBJ whole genome shotgun (WGS) entry which is preliminary data.</text>
</comment>
<sequence>MNAMLRSSPIRLYTDIIPTGTIALATLFVYDFILTFDSEVELMWPSQWSTVKVLYLLTRYLPFVDVSFLLYLQIKTHIDAETCKRLYYPTIWLIVIGIIIAESVLVVRTWAVWGRARVITISLGVSSLAGFIIILVVESIFLKTLSFSQFSDLRIPGCLLSGGSSIVIASFIVFIVFETFLLTLMLVVGVQRYRRISGSSGLISVLYRDGILFYIYVLLVSSVNLTLTIVAPRELSGMFVSYQRILHSILISRVLFNLRKAASQMNGENATLVSDLGSPSRVHFRTQLSGNSASEWQPQPETYELVELQEEGTA</sequence>
<feature type="transmembrane region" description="Helical" evidence="1">
    <location>
        <begin position="12"/>
        <end position="33"/>
    </location>
</feature>
<dbReference type="EMBL" id="RWJN01000176">
    <property type="protein sequence ID" value="TCD65534.1"/>
    <property type="molecule type" value="Genomic_DNA"/>
</dbReference>
<evidence type="ECO:0000256" key="1">
    <source>
        <dbReference type="SAM" id="Phobius"/>
    </source>
</evidence>
<keyword evidence="1" id="KW-0812">Transmembrane</keyword>
<reference evidence="3 4" key="1">
    <citation type="submission" date="2018-11" db="EMBL/GenBank/DDBJ databases">
        <title>Genome assembly of Steccherinum ochraceum LE-BIN_3174, the white-rot fungus of the Steccherinaceae family (The Residual Polyporoid clade, Polyporales, Basidiomycota).</title>
        <authorList>
            <person name="Fedorova T.V."/>
            <person name="Glazunova O.A."/>
            <person name="Landesman E.O."/>
            <person name="Moiseenko K.V."/>
            <person name="Psurtseva N.V."/>
            <person name="Savinova O.S."/>
            <person name="Shakhova N.V."/>
            <person name="Tyazhelova T.V."/>
            <person name="Vasina D.V."/>
        </authorList>
    </citation>
    <scope>NUCLEOTIDE SEQUENCE [LARGE SCALE GENOMIC DNA]</scope>
    <source>
        <strain evidence="3 4">LE-BIN_3174</strain>
    </source>
</reference>
<gene>
    <name evidence="3" type="ORF">EIP91_002543</name>
</gene>
<keyword evidence="1" id="KW-0472">Membrane</keyword>
<evidence type="ECO:0000313" key="3">
    <source>
        <dbReference type="EMBL" id="TCD65534.1"/>
    </source>
</evidence>
<evidence type="ECO:0000313" key="4">
    <source>
        <dbReference type="Proteomes" id="UP000292702"/>
    </source>
</evidence>
<evidence type="ECO:0000259" key="2">
    <source>
        <dbReference type="Pfam" id="PF20151"/>
    </source>
</evidence>